<dbReference type="GO" id="GO:0008168">
    <property type="term" value="F:methyltransferase activity"/>
    <property type="evidence" value="ECO:0007669"/>
    <property type="project" value="UniProtKB-KW"/>
</dbReference>
<dbReference type="EC" id="2.1.1.-" evidence="1"/>
<dbReference type="Proteomes" id="UP001610063">
    <property type="component" value="Unassembled WGS sequence"/>
</dbReference>
<dbReference type="PANTHER" id="PTHR44068">
    <property type="entry name" value="ZGC:194242"/>
    <property type="match status" value="1"/>
</dbReference>
<proteinExistence type="predicted"/>
<dbReference type="Pfam" id="PF13489">
    <property type="entry name" value="Methyltransf_23"/>
    <property type="match status" value="1"/>
</dbReference>
<dbReference type="RefSeq" id="WP_395416311.1">
    <property type="nucleotide sequence ID" value="NZ_JBIPKE010000012.1"/>
</dbReference>
<dbReference type="InterPro" id="IPR029063">
    <property type="entry name" value="SAM-dependent_MTases_sf"/>
</dbReference>
<dbReference type="EMBL" id="JBIPKE010000012">
    <property type="protein sequence ID" value="MFH6982630.1"/>
    <property type="molecule type" value="Genomic_DNA"/>
</dbReference>
<dbReference type="InterPro" id="IPR050447">
    <property type="entry name" value="Erg6_SMT_methyltransf"/>
</dbReference>
<dbReference type="CDD" id="cd02440">
    <property type="entry name" value="AdoMet_MTases"/>
    <property type="match status" value="1"/>
</dbReference>
<accession>A0ABW7N4V2</accession>
<gene>
    <name evidence="1" type="ORF">ACHKAR_04225</name>
</gene>
<dbReference type="GO" id="GO:0032259">
    <property type="term" value="P:methylation"/>
    <property type="evidence" value="ECO:0007669"/>
    <property type="project" value="UniProtKB-KW"/>
</dbReference>
<dbReference type="Gene3D" id="3.40.50.150">
    <property type="entry name" value="Vaccinia Virus protein VP39"/>
    <property type="match status" value="1"/>
</dbReference>
<keyword evidence="2" id="KW-1185">Reference proteome</keyword>
<keyword evidence="1" id="KW-0808">Transferase</keyword>
<dbReference type="SUPFAM" id="SSF53335">
    <property type="entry name" value="S-adenosyl-L-methionine-dependent methyltransferases"/>
    <property type="match status" value="1"/>
</dbReference>
<evidence type="ECO:0000313" key="1">
    <source>
        <dbReference type="EMBL" id="MFH6982630.1"/>
    </source>
</evidence>
<organism evidence="1 2">
    <name type="scientific">Marinoscillum luteum</name>
    <dbReference type="NCBI Taxonomy" id="861051"/>
    <lineage>
        <taxon>Bacteria</taxon>
        <taxon>Pseudomonadati</taxon>
        <taxon>Bacteroidota</taxon>
        <taxon>Cytophagia</taxon>
        <taxon>Cytophagales</taxon>
        <taxon>Reichenbachiellaceae</taxon>
        <taxon>Marinoscillum</taxon>
    </lineage>
</organism>
<comment type="caution">
    <text evidence="1">The sequence shown here is derived from an EMBL/GenBank/DDBJ whole genome shotgun (WGS) entry which is preliminary data.</text>
</comment>
<protein>
    <submittedName>
        <fullName evidence="1">Class I SAM-dependent methyltransferase</fullName>
        <ecNumber evidence="1">2.1.1.-</ecNumber>
    </submittedName>
</protein>
<reference evidence="1 2" key="1">
    <citation type="journal article" date="2013" name="Int. J. Syst. Evol. Microbiol.">
        <title>Marinoscillum luteum sp. nov., isolated from marine sediment.</title>
        <authorList>
            <person name="Cha I.T."/>
            <person name="Park S.J."/>
            <person name="Kim S.J."/>
            <person name="Kim J.G."/>
            <person name="Jung M.Y."/>
            <person name="Shin K.S."/>
            <person name="Kwon K.K."/>
            <person name="Yang S.H."/>
            <person name="Seo Y.S."/>
            <person name="Rhee S.K."/>
        </authorList>
    </citation>
    <scope>NUCLEOTIDE SEQUENCE [LARGE SCALE GENOMIC DNA]</scope>
    <source>
        <strain evidence="1 2">KCTC 23939</strain>
    </source>
</reference>
<sequence length="274" mass="31529">MKILDWNPGKDTLLKGKEIEVHEIYHSHLASQELTKAKILKNSKRRMRARSLEKALRKIGKPLNGKVLELGAGDGWCSAYMLSKYYAQLSEMHTMEINPAAINQLIPKVFDVVGVNTEKSTLIHGSFNNIQLENYYDYVIVMGAIHHSSNLYRTFMEIQKALKPGGWLIAQEPYMLDDTMNSFYTNRQNKVDNFKGLTEVRNGDRSDIFFRSCEYRAAAFHAGFDYQTFEIPDLSLWHFKRTLLGQNFGRPKNMTIYAQKPLKGLQLPTPTGWE</sequence>
<name>A0ABW7N4V2_9BACT</name>
<dbReference type="PANTHER" id="PTHR44068:SF11">
    <property type="entry name" value="GERANYL DIPHOSPHATE 2-C-METHYLTRANSFERASE"/>
    <property type="match status" value="1"/>
</dbReference>
<keyword evidence="1" id="KW-0489">Methyltransferase</keyword>
<evidence type="ECO:0000313" key="2">
    <source>
        <dbReference type="Proteomes" id="UP001610063"/>
    </source>
</evidence>